<dbReference type="EMBL" id="CP012661">
    <property type="protein sequence ID" value="AMY68123.1"/>
    <property type="molecule type" value="Genomic_DNA"/>
</dbReference>
<organism evidence="2 3">
    <name type="scientific">Frigidibacter mobilis</name>
    <dbReference type="NCBI Taxonomy" id="1335048"/>
    <lineage>
        <taxon>Bacteria</taxon>
        <taxon>Pseudomonadati</taxon>
        <taxon>Pseudomonadota</taxon>
        <taxon>Alphaproteobacteria</taxon>
        <taxon>Rhodobacterales</taxon>
        <taxon>Paracoccaceae</taxon>
        <taxon>Frigidibacter</taxon>
    </lineage>
</organism>
<name>A0A161GLM4_9RHOB</name>
<dbReference type="OrthoDB" id="9814966at2"/>
<dbReference type="Pfam" id="PF12697">
    <property type="entry name" value="Abhydrolase_6"/>
    <property type="match status" value="1"/>
</dbReference>
<sequence>MGGMAISAAAELAPEHVARLVYVCAFLPRNGESLLDLMKRQPPTIRPAVLSGPRPGTTVLDAAAALPLLAQDASPAAQMVLAAAIGPQPNRPQTDRIALTPGNFGRLPRAYVLCEEDRTITPALQRDMIAASPCDAVLSLPAGHFPQLSQPDRLARLLADLATL</sequence>
<dbReference type="GO" id="GO:0016787">
    <property type="term" value="F:hydrolase activity"/>
    <property type="evidence" value="ECO:0007669"/>
    <property type="project" value="UniProtKB-KW"/>
</dbReference>
<evidence type="ECO:0000313" key="3">
    <source>
        <dbReference type="Proteomes" id="UP000076128"/>
    </source>
</evidence>
<dbReference type="Gene3D" id="3.40.50.1820">
    <property type="entry name" value="alpha/beta hydrolase"/>
    <property type="match status" value="1"/>
</dbReference>
<dbReference type="InterPro" id="IPR000073">
    <property type="entry name" value="AB_hydrolase_1"/>
</dbReference>
<dbReference type="KEGG" id="daa:AKL17_0864"/>
<evidence type="ECO:0000259" key="1">
    <source>
        <dbReference type="Pfam" id="PF12697"/>
    </source>
</evidence>
<gene>
    <name evidence="2" type="ORF">AKL17_0864</name>
</gene>
<dbReference type="PANTHER" id="PTHR37017">
    <property type="entry name" value="AB HYDROLASE-1 DOMAIN-CONTAINING PROTEIN-RELATED"/>
    <property type="match status" value="1"/>
</dbReference>
<dbReference type="Proteomes" id="UP000076128">
    <property type="component" value="Chromosome"/>
</dbReference>
<accession>A0A161GLM4</accession>
<keyword evidence="2" id="KW-0378">Hydrolase</keyword>
<proteinExistence type="predicted"/>
<dbReference type="PANTHER" id="PTHR37017:SF11">
    <property type="entry name" value="ESTERASE_LIPASE_THIOESTERASE DOMAIN-CONTAINING PROTEIN"/>
    <property type="match status" value="1"/>
</dbReference>
<dbReference type="InterPro" id="IPR052897">
    <property type="entry name" value="Sec-Metab_Biosynth_Hydrolase"/>
</dbReference>
<keyword evidence="3" id="KW-1185">Reference proteome</keyword>
<evidence type="ECO:0000313" key="2">
    <source>
        <dbReference type="EMBL" id="AMY68123.1"/>
    </source>
</evidence>
<dbReference type="AlphaFoldDB" id="A0A161GLM4"/>
<protein>
    <submittedName>
        <fullName evidence="2">Alpha/beta hydrolase</fullName>
    </submittedName>
</protein>
<dbReference type="SUPFAM" id="SSF53474">
    <property type="entry name" value="alpha/beta-Hydrolases"/>
    <property type="match status" value="1"/>
</dbReference>
<reference evidence="2 3" key="1">
    <citation type="submission" date="2015-09" db="EMBL/GenBank/DDBJ databases">
        <title>Complete genome sequence of Defluviimonas alba cai42t isolated from an oilfield in Xinjiang.</title>
        <authorList>
            <person name="Geng S."/>
            <person name="Pan X."/>
            <person name="Wu X."/>
        </authorList>
    </citation>
    <scope>NUCLEOTIDE SEQUENCE [LARGE SCALE GENOMIC DNA]</scope>
    <source>
        <strain evidence="3">cai42</strain>
    </source>
</reference>
<feature type="domain" description="AB hydrolase-1" evidence="1">
    <location>
        <begin position="1"/>
        <end position="156"/>
    </location>
</feature>
<dbReference type="InterPro" id="IPR029058">
    <property type="entry name" value="AB_hydrolase_fold"/>
</dbReference>
<dbReference type="STRING" id="1335048.AKL17_0864"/>